<dbReference type="Proteomes" id="UP000244682">
    <property type="component" value="Chromosome"/>
</dbReference>
<evidence type="ECO:0000313" key="2">
    <source>
        <dbReference type="Proteomes" id="UP000244682"/>
    </source>
</evidence>
<accession>A0AAU8ZLT7</accession>
<protein>
    <submittedName>
        <fullName evidence="1">Uncharacterized protein</fullName>
    </submittedName>
</protein>
<reference evidence="1 2" key="1">
    <citation type="submission" date="2018-04" db="EMBL/GenBank/DDBJ databases">
        <title>Whole genome sequencing of Morganella morganii AR_0133.</title>
        <authorList>
            <person name="Conlan S."/>
            <person name="Thomas P.J."/>
            <person name="Mullikin J."/>
            <person name="Frank K.M."/>
            <person name="Segre J.A."/>
        </authorList>
    </citation>
    <scope>NUCLEOTIDE SEQUENCE [LARGE SCALE GENOMIC DNA]</scope>
    <source>
        <strain evidence="1 2">AR_0133</strain>
    </source>
</reference>
<proteinExistence type="predicted"/>
<gene>
    <name evidence="1" type="ORF">AM380_11570</name>
</gene>
<name>A0AAU8ZLT7_MORMO</name>
<dbReference type="EMBL" id="CP028956">
    <property type="protein sequence ID" value="AWC94235.1"/>
    <property type="molecule type" value="Genomic_DNA"/>
</dbReference>
<dbReference type="AlphaFoldDB" id="A0AAU8ZLT7"/>
<sequence>MAVLVSFVHPGHILVYAPGDVLTSPPCHRRNDLADSLLRHPPVCGCVGCAQKICFYLRQTLCTRQMPYRRAKSVERQGWRDPSEQGCDSAFSFCTVSVEALWQNRFPGILPLPPCHKPDDSADSANRDVSAAFRFAGYPAARV</sequence>
<evidence type="ECO:0000313" key="1">
    <source>
        <dbReference type="EMBL" id="AWC94235.1"/>
    </source>
</evidence>
<organism evidence="1 2">
    <name type="scientific">Morganella morganii</name>
    <name type="common">Proteus morganii</name>
    <dbReference type="NCBI Taxonomy" id="582"/>
    <lineage>
        <taxon>Bacteria</taxon>
        <taxon>Pseudomonadati</taxon>
        <taxon>Pseudomonadota</taxon>
        <taxon>Gammaproteobacteria</taxon>
        <taxon>Enterobacterales</taxon>
        <taxon>Morganellaceae</taxon>
        <taxon>Morganella</taxon>
    </lineage>
</organism>